<dbReference type="EMBL" id="AP035884">
    <property type="protein sequence ID" value="BFP55936.1"/>
    <property type="molecule type" value="Genomic_DNA"/>
</dbReference>
<dbReference type="PANTHER" id="PTHR44103:SF1">
    <property type="entry name" value="PROPROTEIN CONVERTASE P"/>
    <property type="match status" value="1"/>
</dbReference>
<dbReference type="Gene3D" id="2.115.10.10">
    <property type="entry name" value="Tachylectin 2"/>
    <property type="match status" value="1"/>
</dbReference>
<protein>
    <recommendedName>
        <fullName evidence="4">VCBS repeat-containing protein</fullName>
    </recommendedName>
</protein>
<evidence type="ECO:0000256" key="1">
    <source>
        <dbReference type="ARBA" id="ARBA00022729"/>
    </source>
</evidence>
<dbReference type="InterPro" id="IPR013517">
    <property type="entry name" value="FG-GAP"/>
</dbReference>
<reference evidence="3" key="1">
    <citation type="submission" date="2024-07" db="EMBL/GenBank/DDBJ databases">
        <title>Complete genome sequences of cellulolytic bacteria, Kitasatospora sp. CMC57 and Streptomyces sp. CMC78, isolated from Japanese agricultural soil.</title>
        <authorList>
            <person name="Hashimoto T."/>
            <person name="Ito M."/>
            <person name="Iwamoto M."/>
            <person name="Fukahori D."/>
            <person name="Shoda T."/>
            <person name="Sakoda M."/>
            <person name="Morohoshi T."/>
            <person name="Mitsuboshi M."/>
            <person name="Nishizawa T."/>
        </authorList>
    </citation>
    <scope>NUCLEOTIDE SEQUENCE</scope>
    <source>
        <strain evidence="3">CMC78</strain>
    </source>
</reference>
<feature type="signal peptide" evidence="2">
    <location>
        <begin position="1"/>
        <end position="24"/>
    </location>
</feature>
<proteinExistence type="predicted"/>
<gene>
    <name evidence="3" type="ORF">SCMC78_57430</name>
</gene>
<dbReference type="RefSeq" id="WP_398690799.1">
    <property type="nucleotide sequence ID" value="NZ_AP035884.1"/>
</dbReference>
<keyword evidence="1 2" id="KW-0732">Signal</keyword>
<name>A0AB33KMS0_9ACTN</name>
<dbReference type="InterPro" id="IPR028994">
    <property type="entry name" value="Integrin_alpha_N"/>
</dbReference>
<accession>A0AB33KMS0</accession>
<dbReference type="PANTHER" id="PTHR44103">
    <property type="entry name" value="PROPROTEIN CONVERTASE P"/>
    <property type="match status" value="1"/>
</dbReference>
<organism evidence="3">
    <name type="scientific">Streptomyces sp. CMC78</name>
    <dbReference type="NCBI Taxonomy" id="3231512"/>
    <lineage>
        <taxon>Bacteria</taxon>
        <taxon>Bacillati</taxon>
        <taxon>Actinomycetota</taxon>
        <taxon>Actinomycetes</taxon>
        <taxon>Kitasatosporales</taxon>
        <taxon>Streptomycetaceae</taxon>
        <taxon>Streptomyces</taxon>
    </lineage>
</organism>
<dbReference type="Pfam" id="PF13517">
    <property type="entry name" value="FG-GAP_3"/>
    <property type="match status" value="1"/>
</dbReference>
<dbReference type="KEGG" id="stcm:SCMC78_57430"/>
<evidence type="ECO:0008006" key="4">
    <source>
        <dbReference type="Google" id="ProtNLM"/>
    </source>
</evidence>
<evidence type="ECO:0000256" key="2">
    <source>
        <dbReference type="SAM" id="SignalP"/>
    </source>
</evidence>
<dbReference type="SUPFAM" id="SSF69318">
    <property type="entry name" value="Integrin alpha N-terminal domain"/>
    <property type="match status" value="1"/>
</dbReference>
<dbReference type="AlphaFoldDB" id="A0AB33KMS0"/>
<evidence type="ECO:0000313" key="3">
    <source>
        <dbReference type="EMBL" id="BFP55936.1"/>
    </source>
</evidence>
<feature type="chain" id="PRO_5044316209" description="VCBS repeat-containing protein" evidence="2">
    <location>
        <begin position="25"/>
        <end position="708"/>
    </location>
</feature>
<sequence>MRRITTIGIALVPTLTLTLGFVGAGVTAAAGQGAPVAIAAERPWGTPTALTDASGANTGAGVKVTSDGTAVTVWTSGTGDDPQELWGATRKAGATAWSAPVRIAAGQQRISGVYLVTGRDGSATVAWDRFTTERFDSHSTSTLLPGAGAWTAPAPITSALFGYDLMLVSGPGGRLTAVWNGNPTPGEDESDVGVFTSDLAEPGAGWSDAVQIGSGSAYELRAAAAGDGAVTVAWQADISGPEALRVSTRTAGSADWSAPEAIKSGGSNPGELDVQASDDGAALVSWQGGTSARSFVHRPAGSTTWGRTEYLPADEGRNSSVPPQLERDGRVTAFWEFEGTQFRTATRTVDGTWSPTRTVVRQSDAFRFWVPDVGRDGSLAVMWTTYEGDLWALVRSDGAWPKPLYVGRADLYTVGTVAAGPDGSAVAVWNKRLGTTSDHYPIDQVWATATGAAKPTHRDHVGDDGFPDLYARGTNGSLRVYQGDAAGKLPNTADGGTWPTTSTLIPFGDLDGDGANDTLVTNSAGDLFRHSPQRGRVVTPQGPATRIGSGWKSFDGLTGSGDFTADGRPDLVARETSTGDLYLYAGTVTGGLTRTGRIGTGWKNLTIVGAGDLNGDQHADLVARTAAGDLYRYDGTGRGTIGNGVKIGTGWGGMADIVGIGDLTGDGTDDILGRTTGGDLYRYAGNGTGGIGAGVKIGTGWKSFAGIR</sequence>